<dbReference type="CDD" id="cd00090">
    <property type="entry name" value="HTH_ARSR"/>
    <property type="match status" value="1"/>
</dbReference>
<evidence type="ECO:0000313" key="7">
    <source>
        <dbReference type="Proteomes" id="UP000831768"/>
    </source>
</evidence>
<evidence type="ECO:0000256" key="3">
    <source>
        <dbReference type="ARBA" id="ARBA00023163"/>
    </source>
</evidence>
<dbReference type="Gene3D" id="1.10.10.10">
    <property type="entry name" value="Winged helix-like DNA-binding domain superfamily/Winged helix DNA-binding domain"/>
    <property type="match status" value="1"/>
</dbReference>
<protein>
    <submittedName>
        <fullName evidence="6">IclR family transcriptional regulator</fullName>
    </submittedName>
</protein>
<dbReference type="PROSITE" id="PS51078">
    <property type="entry name" value="ICLR_ED"/>
    <property type="match status" value="1"/>
</dbReference>
<gene>
    <name evidence="6" type="ORF">MW046_13215</name>
</gene>
<dbReference type="Proteomes" id="UP000831768">
    <property type="component" value="Plasmid unnamed1"/>
</dbReference>
<dbReference type="KEGG" id="haad:MW046_13215"/>
<evidence type="ECO:0000313" key="6">
    <source>
        <dbReference type="EMBL" id="UPM44402.1"/>
    </source>
</evidence>
<geneLocation type="plasmid" evidence="6 7">
    <name>unnamed1</name>
</geneLocation>
<organism evidence="6 7">
    <name type="scientific">Halocatena salina</name>
    <dbReference type="NCBI Taxonomy" id="2934340"/>
    <lineage>
        <taxon>Archaea</taxon>
        <taxon>Methanobacteriati</taxon>
        <taxon>Methanobacteriota</taxon>
        <taxon>Stenosarchaea group</taxon>
        <taxon>Halobacteria</taxon>
        <taxon>Halobacteriales</taxon>
        <taxon>Natronomonadaceae</taxon>
        <taxon>Halocatena</taxon>
    </lineage>
</organism>
<evidence type="ECO:0000259" key="4">
    <source>
        <dbReference type="PROSITE" id="PS51077"/>
    </source>
</evidence>
<dbReference type="GeneID" id="71929024"/>
<accession>A0A8U0A5R3</accession>
<dbReference type="SMART" id="SM00346">
    <property type="entry name" value="HTH_ICLR"/>
    <property type="match status" value="1"/>
</dbReference>
<dbReference type="PANTHER" id="PTHR30136:SF35">
    <property type="entry name" value="HTH-TYPE TRANSCRIPTIONAL REGULATOR RV1719"/>
    <property type="match status" value="1"/>
</dbReference>
<dbReference type="GO" id="GO:0045892">
    <property type="term" value="P:negative regulation of DNA-templated transcription"/>
    <property type="evidence" value="ECO:0007669"/>
    <property type="project" value="TreeGrafter"/>
</dbReference>
<dbReference type="Pfam" id="PF09339">
    <property type="entry name" value="HTH_IclR"/>
    <property type="match status" value="1"/>
</dbReference>
<evidence type="ECO:0000256" key="1">
    <source>
        <dbReference type="ARBA" id="ARBA00023015"/>
    </source>
</evidence>
<dbReference type="InterPro" id="IPR014757">
    <property type="entry name" value="Tscrpt_reg_IclR_C"/>
</dbReference>
<feature type="domain" description="IclR-ED" evidence="5">
    <location>
        <begin position="71"/>
        <end position="254"/>
    </location>
</feature>
<keyword evidence="1" id="KW-0805">Transcription regulation</keyword>
<keyword evidence="6" id="KW-0614">Plasmid</keyword>
<dbReference type="InterPro" id="IPR005471">
    <property type="entry name" value="Tscrpt_reg_IclR_N"/>
</dbReference>
<dbReference type="InterPro" id="IPR011991">
    <property type="entry name" value="ArsR-like_HTH"/>
</dbReference>
<dbReference type="InterPro" id="IPR036390">
    <property type="entry name" value="WH_DNA-bd_sf"/>
</dbReference>
<dbReference type="InterPro" id="IPR050707">
    <property type="entry name" value="HTH_MetabolicPath_Reg"/>
</dbReference>
<dbReference type="AlphaFoldDB" id="A0A8U0A5R3"/>
<proteinExistence type="predicted"/>
<dbReference type="GO" id="GO:0003700">
    <property type="term" value="F:DNA-binding transcription factor activity"/>
    <property type="evidence" value="ECO:0007669"/>
    <property type="project" value="TreeGrafter"/>
</dbReference>
<reference evidence="6" key="1">
    <citation type="submission" date="2022-04" db="EMBL/GenBank/DDBJ databases">
        <title>Halocatena sp. nov., isolated from a salt lake.</title>
        <authorList>
            <person name="Cui H.-L."/>
        </authorList>
    </citation>
    <scope>NUCLEOTIDE SEQUENCE</scope>
    <source>
        <strain evidence="6">AD-1</strain>
        <plasmid evidence="6">unnamed1</plasmid>
    </source>
</reference>
<keyword evidence="3" id="KW-0804">Transcription</keyword>
<evidence type="ECO:0000259" key="5">
    <source>
        <dbReference type="PROSITE" id="PS51078"/>
    </source>
</evidence>
<dbReference type="PROSITE" id="PS51077">
    <property type="entry name" value="HTH_ICLR"/>
    <property type="match status" value="1"/>
</dbReference>
<keyword evidence="7" id="KW-1185">Reference proteome</keyword>
<dbReference type="EMBL" id="CP096020">
    <property type="protein sequence ID" value="UPM44402.1"/>
    <property type="molecule type" value="Genomic_DNA"/>
</dbReference>
<dbReference type="RefSeq" id="WP_247995056.1">
    <property type="nucleotide sequence ID" value="NZ_CP096020.1"/>
</dbReference>
<dbReference type="PANTHER" id="PTHR30136">
    <property type="entry name" value="HELIX-TURN-HELIX TRANSCRIPTIONAL REGULATOR, ICLR FAMILY"/>
    <property type="match status" value="1"/>
</dbReference>
<dbReference type="InterPro" id="IPR036388">
    <property type="entry name" value="WH-like_DNA-bd_sf"/>
</dbReference>
<dbReference type="SUPFAM" id="SSF55781">
    <property type="entry name" value="GAF domain-like"/>
    <property type="match status" value="1"/>
</dbReference>
<dbReference type="Gene3D" id="3.30.450.40">
    <property type="match status" value="1"/>
</dbReference>
<dbReference type="SUPFAM" id="SSF46785">
    <property type="entry name" value="Winged helix' DNA-binding domain"/>
    <property type="match status" value="1"/>
</dbReference>
<evidence type="ECO:0000256" key="2">
    <source>
        <dbReference type="ARBA" id="ARBA00023125"/>
    </source>
</evidence>
<name>A0A8U0A5R3_9EURY</name>
<sequence>MEQGEKESKTIKSVENAILILEELRRTGQVGVTELSDRIGLSKGTVHHYLATLRKQNFVEKTDGAYQLGLRPLSYGGAARERERVFQIGKDGVDRLAAATGETARLVVERQGYTVTLYQSTHHDRETIPTHLGIQEDLHSTAAGKAMLSVMTDSTIDEVLERNVEYHTDNTTTETETLRSEIEEIRSRGIAFDDQEQFDGIRCVATALATEVDELLGAISVSGPVDRIDDETFHETIPQEIRNVSGVIEINSTYRDWME</sequence>
<dbReference type="GO" id="GO:0003677">
    <property type="term" value="F:DNA binding"/>
    <property type="evidence" value="ECO:0007669"/>
    <property type="project" value="UniProtKB-KW"/>
</dbReference>
<dbReference type="Pfam" id="PF01614">
    <property type="entry name" value="IclR_C"/>
    <property type="match status" value="1"/>
</dbReference>
<keyword evidence="2" id="KW-0238">DNA-binding</keyword>
<dbReference type="InterPro" id="IPR029016">
    <property type="entry name" value="GAF-like_dom_sf"/>
</dbReference>
<feature type="domain" description="HTH iclR-type" evidence="4">
    <location>
        <begin position="11"/>
        <end position="70"/>
    </location>
</feature>